<dbReference type="InterPro" id="IPR006336">
    <property type="entry name" value="GCS2"/>
</dbReference>
<dbReference type="EC" id="6.3.2.2" evidence="1"/>
<dbReference type="Gene3D" id="3.30.590.20">
    <property type="match status" value="1"/>
</dbReference>
<dbReference type="InterPro" id="IPR014746">
    <property type="entry name" value="Gln_synth/guanido_kin_cat_dom"/>
</dbReference>
<evidence type="ECO:0000256" key="1">
    <source>
        <dbReference type="ARBA" id="ARBA00012220"/>
    </source>
</evidence>
<keyword evidence="2" id="KW-0436">Ligase</keyword>
<dbReference type="GO" id="GO:0005524">
    <property type="term" value="F:ATP binding"/>
    <property type="evidence" value="ECO:0007669"/>
    <property type="project" value="UniProtKB-KW"/>
</dbReference>
<comment type="catalytic activity">
    <reaction evidence="5">
        <text>L-cysteine + L-glutamate + ATP = gamma-L-glutamyl-L-cysteine + ADP + phosphate + H(+)</text>
        <dbReference type="Rhea" id="RHEA:13285"/>
        <dbReference type="ChEBI" id="CHEBI:15378"/>
        <dbReference type="ChEBI" id="CHEBI:29985"/>
        <dbReference type="ChEBI" id="CHEBI:30616"/>
        <dbReference type="ChEBI" id="CHEBI:35235"/>
        <dbReference type="ChEBI" id="CHEBI:43474"/>
        <dbReference type="ChEBI" id="CHEBI:58173"/>
        <dbReference type="ChEBI" id="CHEBI:456216"/>
        <dbReference type="EC" id="6.3.2.2"/>
    </reaction>
</comment>
<protein>
    <recommendedName>
        <fullName evidence="1">glutamate--cysteine ligase</fullName>
        <ecNumber evidence="1">6.3.2.2</ecNumber>
    </recommendedName>
</protein>
<dbReference type="PANTHER" id="PTHR34378:SF1">
    <property type="entry name" value="GLUTAMATE--CYSTEINE LIGASE, CHLOROPLASTIC"/>
    <property type="match status" value="1"/>
</dbReference>
<accession>A0A537IKG0</accession>
<gene>
    <name evidence="6" type="ORF">E6H05_12025</name>
</gene>
<evidence type="ECO:0000313" key="7">
    <source>
        <dbReference type="Proteomes" id="UP000318834"/>
    </source>
</evidence>
<sequence>MGVAQRAITALAEQYAARFRETLRPTRMIGREAEFPIVYPDGRAGDVLQLWKPLLAGGGFAPRYDDPDARTLIVALTGPDGTVEVEVGRATVELVLGPYEDLWQLAEGSSRLLLHVIEAVHQVGMRALGFGIQPRSRASRALMTPKRRYGYFAQAVGRAWWHFTATAADQVHVDISRAELVDAVNTLNLLSAPLIALTANSSVYAGRPGRYLSGREGLLGALGEGRAGMTPGPFLSVEEFVRHICRYPCYVLRRDGGFRRYNRPFEEYLQAHGPDINAYLWHEHYTWNSARPRAHNSTLEIRPACQQPHREPLVVAALALGWVEARAEVQAFLQDALPDPWTTMRRYRRAAILHGLRAEEPVKHFVEGVLHIAEGGLRRRGRGEESFLGPLWERLEQRTTPGDRAREVMRSQGVAALVDHASYQF</sequence>
<dbReference type="GO" id="GO:0006750">
    <property type="term" value="P:glutathione biosynthetic process"/>
    <property type="evidence" value="ECO:0007669"/>
    <property type="project" value="InterPro"/>
</dbReference>
<keyword evidence="3" id="KW-0547">Nucleotide-binding</keyword>
<evidence type="ECO:0000256" key="2">
    <source>
        <dbReference type="ARBA" id="ARBA00022598"/>
    </source>
</evidence>
<dbReference type="AlphaFoldDB" id="A0A537IKG0"/>
<dbReference type="PANTHER" id="PTHR34378">
    <property type="entry name" value="GLUTAMATE--CYSTEINE LIGASE, CHLOROPLASTIC"/>
    <property type="match status" value="1"/>
</dbReference>
<dbReference type="InterPro" id="IPR035434">
    <property type="entry name" value="GCL_bact_plant"/>
</dbReference>
<dbReference type="EMBL" id="VBAP01000100">
    <property type="protein sequence ID" value="TMI71789.1"/>
    <property type="molecule type" value="Genomic_DNA"/>
</dbReference>
<reference evidence="6 7" key="1">
    <citation type="journal article" date="2019" name="Nat. Microbiol.">
        <title>Mediterranean grassland soil C-N compound turnover is dependent on rainfall and depth, and is mediated by genomically divergent microorganisms.</title>
        <authorList>
            <person name="Diamond S."/>
            <person name="Andeer P.F."/>
            <person name="Li Z."/>
            <person name="Crits-Christoph A."/>
            <person name="Burstein D."/>
            <person name="Anantharaman K."/>
            <person name="Lane K.R."/>
            <person name="Thomas B.C."/>
            <person name="Pan C."/>
            <person name="Northen T.R."/>
            <person name="Banfield J.F."/>
        </authorList>
    </citation>
    <scope>NUCLEOTIDE SEQUENCE [LARGE SCALE GENOMIC DNA]</scope>
    <source>
        <strain evidence="6">NP_8</strain>
    </source>
</reference>
<dbReference type="Pfam" id="PF04107">
    <property type="entry name" value="GCS2"/>
    <property type="match status" value="1"/>
</dbReference>
<evidence type="ECO:0000256" key="4">
    <source>
        <dbReference type="ARBA" id="ARBA00022840"/>
    </source>
</evidence>
<keyword evidence="4" id="KW-0067">ATP-binding</keyword>
<organism evidence="6 7">
    <name type="scientific">Candidatus Segetimicrobium genomatis</name>
    <dbReference type="NCBI Taxonomy" id="2569760"/>
    <lineage>
        <taxon>Bacteria</taxon>
        <taxon>Bacillati</taxon>
        <taxon>Candidatus Sysuimicrobiota</taxon>
        <taxon>Candidatus Sysuimicrobiia</taxon>
        <taxon>Candidatus Sysuimicrobiales</taxon>
        <taxon>Candidatus Segetimicrobiaceae</taxon>
        <taxon>Candidatus Segetimicrobium</taxon>
    </lineage>
</organism>
<proteinExistence type="predicted"/>
<evidence type="ECO:0000256" key="3">
    <source>
        <dbReference type="ARBA" id="ARBA00022741"/>
    </source>
</evidence>
<dbReference type="Proteomes" id="UP000318834">
    <property type="component" value="Unassembled WGS sequence"/>
</dbReference>
<dbReference type="GO" id="GO:0004357">
    <property type="term" value="F:glutamate-cysteine ligase activity"/>
    <property type="evidence" value="ECO:0007669"/>
    <property type="project" value="UniProtKB-EC"/>
</dbReference>
<evidence type="ECO:0000256" key="5">
    <source>
        <dbReference type="ARBA" id="ARBA00048819"/>
    </source>
</evidence>
<evidence type="ECO:0000313" key="6">
    <source>
        <dbReference type="EMBL" id="TMI71789.1"/>
    </source>
</evidence>
<dbReference type="SUPFAM" id="SSF55931">
    <property type="entry name" value="Glutamine synthetase/guanido kinase"/>
    <property type="match status" value="1"/>
</dbReference>
<name>A0A537IKG0_9BACT</name>
<comment type="caution">
    <text evidence="6">The sequence shown here is derived from an EMBL/GenBank/DDBJ whole genome shotgun (WGS) entry which is preliminary data.</text>
</comment>